<dbReference type="AlphaFoldDB" id="A0A1M7ZH66"/>
<dbReference type="Gene3D" id="2.60.40.10">
    <property type="entry name" value="Immunoglobulins"/>
    <property type="match status" value="3"/>
</dbReference>
<evidence type="ECO:0000313" key="2">
    <source>
        <dbReference type="Proteomes" id="UP000184609"/>
    </source>
</evidence>
<proteinExistence type="predicted"/>
<dbReference type="Pfam" id="PF13585">
    <property type="entry name" value="CHU_C"/>
    <property type="match status" value="1"/>
</dbReference>
<sequence length="503" mass="53191">EISFTTAAANVPTPPACATITSPGNGATDIALDATITWTAVSDADGYYVTIGTTSGGNELLDGASVTGTSYSHASDFAENTTYYISVGPYNSVGEATGCAEISFTTETLATVPDCTTITFPGNGATDIALDAAITWTAVSDADGYYITIGTSSGGNELVDAVSVTGTSYTHNSDFAENTTYFVSVVSFNSVGEAEGCAEISFTTETLATVPDCTTITSPGNGATDVALDAAITWTAVSDADGYYVTIGTTSGGNELVDALSVTGTSYTHTSDFAENTTYFVSVVPYNAVGEAAGCTEISYTTETLPTPPDCTLISFPNNQNNGIPVMSIISWQEVENAEGYYVTLTQTSSGEAVLSNQIVFEMSIDLSGKLEYGQEYEISVIPFNGQGEAETCGSSLFTTESLDFNPKTKYGISPNGDGVNDFWEIEGIESFPDNKVAVYNRWGDKVFEVESYDNQLNVFEGRASRLQYLGAGELPEGTYFFEIQILSEEAKGKYRGFLIIKR</sequence>
<dbReference type="RefSeq" id="WP_166669845.1">
    <property type="nucleotide sequence ID" value="NZ_FRXN01000005.1"/>
</dbReference>
<feature type="non-terminal residue" evidence="1">
    <location>
        <position position="1"/>
    </location>
</feature>
<evidence type="ECO:0000313" key="1">
    <source>
        <dbReference type="EMBL" id="SHO64217.1"/>
    </source>
</evidence>
<dbReference type="InterPro" id="IPR036116">
    <property type="entry name" value="FN3_sf"/>
</dbReference>
<name>A0A1M7ZH66_9BACT</name>
<keyword evidence="2" id="KW-1185">Reference proteome</keyword>
<dbReference type="NCBIfam" id="TIGR04131">
    <property type="entry name" value="Bac_Flav_CTERM"/>
    <property type="match status" value="1"/>
</dbReference>
<dbReference type="InterPro" id="IPR026341">
    <property type="entry name" value="T9SS_type_B"/>
</dbReference>
<dbReference type="Proteomes" id="UP000184609">
    <property type="component" value="Unassembled WGS sequence"/>
</dbReference>
<gene>
    <name evidence="1" type="ORF">SAMN04488108_3302</name>
</gene>
<dbReference type="InterPro" id="IPR013783">
    <property type="entry name" value="Ig-like_fold"/>
</dbReference>
<organism evidence="1 2">
    <name type="scientific">Algoriphagus zhangzhouensis</name>
    <dbReference type="NCBI Taxonomy" id="1073327"/>
    <lineage>
        <taxon>Bacteria</taxon>
        <taxon>Pseudomonadati</taxon>
        <taxon>Bacteroidota</taxon>
        <taxon>Cytophagia</taxon>
        <taxon>Cytophagales</taxon>
        <taxon>Cyclobacteriaceae</taxon>
        <taxon>Algoriphagus</taxon>
    </lineage>
</organism>
<dbReference type="SUPFAM" id="SSF49265">
    <property type="entry name" value="Fibronectin type III"/>
    <property type="match status" value="2"/>
</dbReference>
<dbReference type="STRING" id="1073327.SAMN04488108_3302"/>
<dbReference type="EMBL" id="FRXN01000005">
    <property type="protein sequence ID" value="SHO64217.1"/>
    <property type="molecule type" value="Genomic_DNA"/>
</dbReference>
<accession>A0A1M7ZH66</accession>
<reference evidence="2" key="1">
    <citation type="submission" date="2016-12" db="EMBL/GenBank/DDBJ databases">
        <authorList>
            <person name="Varghese N."/>
            <person name="Submissions S."/>
        </authorList>
    </citation>
    <scope>NUCLEOTIDE SEQUENCE [LARGE SCALE GENOMIC DNA]</scope>
    <source>
        <strain evidence="2">DSM 25035</strain>
    </source>
</reference>
<protein>
    <submittedName>
        <fullName evidence="1">Gliding motility-associated C-terminal domain-containing protein</fullName>
    </submittedName>
</protein>